<evidence type="ECO:0000313" key="3">
    <source>
        <dbReference type="Proteomes" id="UP000298663"/>
    </source>
</evidence>
<name>A0A4U5MGB3_STECR</name>
<reference evidence="2 3" key="2">
    <citation type="journal article" date="2019" name="G3 (Bethesda)">
        <title>Hybrid Assembly of the Genome of the Entomopathogenic Nematode Steinernema carpocapsae Identifies the X-Chromosome.</title>
        <authorList>
            <person name="Serra L."/>
            <person name="Macchietto M."/>
            <person name="Macias-Munoz A."/>
            <person name="McGill C.J."/>
            <person name="Rodriguez I.M."/>
            <person name="Rodriguez B."/>
            <person name="Murad R."/>
            <person name="Mortazavi A."/>
        </authorList>
    </citation>
    <scope>NUCLEOTIDE SEQUENCE [LARGE SCALE GENOMIC DNA]</scope>
    <source>
        <strain evidence="2 3">ALL</strain>
    </source>
</reference>
<accession>A0A4U5MGB3</accession>
<comment type="caution">
    <text evidence="2">The sequence shown here is derived from an EMBL/GenBank/DDBJ whole genome shotgun (WGS) entry which is preliminary data.</text>
</comment>
<dbReference type="EMBL" id="AZBU02000008">
    <property type="protein sequence ID" value="TKR68287.1"/>
    <property type="molecule type" value="Genomic_DNA"/>
</dbReference>
<protein>
    <submittedName>
        <fullName evidence="2">Uncharacterized protein</fullName>
    </submittedName>
</protein>
<dbReference type="AlphaFoldDB" id="A0A4U5MGB3"/>
<feature type="compositionally biased region" description="Basic and acidic residues" evidence="1">
    <location>
        <begin position="23"/>
        <end position="38"/>
    </location>
</feature>
<keyword evidence="3" id="KW-1185">Reference proteome</keyword>
<evidence type="ECO:0000313" key="2">
    <source>
        <dbReference type="EMBL" id="TKR68287.1"/>
    </source>
</evidence>
<evidence type="ECO:0000256" key="1">
    <source>
        <dbReference type="SAM" id="MobiDB-lite"/>
    </source>
</evidence>
<proteinExistence type="predicted"/>
<organism evidence="2 3">
    <name type="scientific">Steinernema carpocapsae</name>
    <name type="common">Entomopathogenic nematode</name>
    <dbReference type="NCBI Taxonomy" id="34508"/>
    <lineage>
        <taxon>Eukaryota</taxon>
        <taxon>Metazoa</taxon>
        <taxon>Ecdysozoa</taxon>
        <taxon>Nematoda</taxon>
        <taxon>Chromadorea</taxon>
        <taxon>Rhabditida</taxon>
        <taxon>Tylenchina</taxon>
        <taxon>Panagrolaimomorpha</taxon>
        <taxon>Strongyloidoidea</taxon>
        <taxon>Steinernematidae</taxon>
        <taxon>Steinernema</taxon>
    </lineage>
</organism>
<reference evidence="2 3" key="1">
    <citation type="journal article" date="2015" name="Genome Biol.">
        <title>Comparative genomics of Steinernema reveals deeply conserved gene regulatory networks.</title>
        <authorList>
            <person name="Dillman A.R."/>
            <person name="Macchietto M."/>
            <person name="Porter C.F."/>
            <person name="Rogers A."/>
            <person name="Williams B."/>
            <person name="Antoshechkin I."/>
            <person name="Lee M.M."/>
            <person name="Goodwin Z."/>
            <person name="Lu X."/>
            <person name="Lewis E.E."/>
            <person name="Goodrich-Blair H."/>
            <person name="Stock S.P."/>
            <person name="Adams B.J."/>
            <person name="Sternberg P.W."/>
            <person name="Mortazavi A."/>
        </authorList>
    </citation>
    <scope>NUCLEOTIDE SEQUENCE [LARGE SCALE GENOMIC DNA]</scope>
    <source>
        <strain evidence="2 3">ALL</strain>
    </source>
</reference>
<dbReference type="Proteomes" id="UP000298663">
    <property type="component" value="Unassembled WGS sequence"/>
</dbReference>
<sequence length="70" mass="7758">MKEALSNTMRIVKPGMAAVCSSHSKDQKSNSPRTKEIVPSRPSDTSLRQFLSKIVLIYQRTAETRPPAAD</sequence>
<feature type="region of interest" description="Disordered" evidence="1">
    <location>
        <begin position="15"/>
        <end position="44"/>
    </location>
</feature>
<gene>
    <name evidence="2" type="ORF">L596_024288</name>
</gene>